<dbReference type="EMBL" id="VFLP01000002">
    <property type="protein sequence ID" value="TRX98496.1"/>
    <property type="molecule type" value="Genomic_DNA"/>
</dbReference>
<keyword evidence="1" id="KW-1133">Transmembrane helix</keyword>
<dbReference type="OrthoDB" id="3561681at2759"/>
<sequence length="466" mass="52530">MEWISQKKQLQSADLAEFGFNSGYPCLIQTIRLQRDGSQASSCLDEPTVVLVMHQRLETGSAKATSLPYGEQTFRTACERLFQHRSVAQAIRRISTATFSSRTTAPWKAKPEWGPAVVYNCKSDTESLTTGDDTVLSVTHFPKKPMIFAVLYGCTEEARDFIGGWFTHIKASAFDPLLLPMMHSELERKRLLNKLDTKGGYLWKRIIDMENRLREERPTKLVQSSNSEKDSANRNITQRECEAVEVWVEVSALKNGLESLKTGLNAILENSKKPLENAIVGDDDDKQNDKIRKHTSENIQTRVNDMIVEIESVARRTSGHLVGMSLATQTESNYLTRKDAWATISIAVESKKDSSHMRLFAFLGMIFLPGTFFAVCTTVLPHSSQTNIGKTLFSMGFFNWIPNESNQMISPWIGLYFGVTIFTTGATIWRFKEWARKAEDDAYAVYAQFDNEPASMVMKHMGADAV</sequence>
<evidence type="ECO:0000313" key="2">
    <source>
        <dbReference type="EMBL" id="TRX98496.1"/>
    </source>
</evidence>
<organism evidence="2 3">
    <name type="scientific">Xylaria flabelliformis</name>
    <dbReference type="NCBI Taxonomy" id="2512241"/>
    <lineage>
        <taxon>Eukaryota</taxon>
        <taxon>Fungi</taxon>
        <taxon>Dikarya</taxon>
        <taxon>Ascomycota</taxon>
        <taxon>Pezizomycotina</taxon>
        <taxon>Sordariomycetes</taxon>
        <taxon>Xylariomycetidae</taxon>
        <taxon>Xylariales</taxon>
        <taxon>Xylariaceae</taxon>
        <taxon>Xylaria</taxon>
    </lineage>
</organism>
<proteinExistence type="predicted"/>
<evidence type="ECO:0000313" key="3">
    <source>
        <dbReference type="Proteomes" id="UP000319160"/>
    </source>
</evidence>
<name>A0A553IE75_9PEZI</name>
<dbReference type="Proteomes" id="UP000319160">
    <property type="component" value="Unassembled WGS sequence"/>
</dbReference>
<evidence type="ECO:0000256" key="1">
    <source>
        <dbReference type="SAM" id="Phobius"/>
    </source>
</evidence>
<keyword evidence="1" id="KW-0812">Transmembrane</keyword>
<keyword evidence="3" id="KW-1185">Reference proteome</keyword>
<dbReference type="AlphaFoldDB" id="A0A553IE75"/>
<feature type="transmembrane region" description="Helical" evidence="1">
    <location>
        <begin position="409"/>
        <end position="429"/>
    </location>
</feature>
<gene>
    <name evidence="2" type="ORF">FHL15_000570</name>
</gene>
<protein>
    <submittedName>
        <fullName evidence="2">Uncharacterized protein</fullName>
    </submittedName>
</protein>
<keyword evidence="1" id="KW-0472">Membrane</keyword>
<feature type="transmembrane region" description="Helical" evidence="1">
    <location>
        <begin position="359"/>
        <end position="380"/>
    </location>
</feature>
<reference evidence="3" key="1">
    <citation type="submission" date="2019-06" db="EMBL/GenBank/DDBJ databases">
        <title>Draft genome sequence of the griseofulvin-producing fungus Xylaria cubensis strain G536.</title>
        <authorList>
            <person name="Mead M.E."/>
            <person name="Raja H.A."/>
            <person name="Steenwyk J.L."/>
            <person name="Knowles S.L."/>
            <person name="Oberlies N.H."/>
            <person name="Rokas A."/>
        </authorList>
    </citation>
    <scope>NUCLEOTIDE SEQUENCE [LARGE SCALE GENOMIC DNA]</scope>
    <source>
        <strain evidence="3">G536</strain>
    </source>
</reference>
<accession>A0A553IE75</accession>
<comment type="caution">
    <text evidence="2">The sequence shown here is derived from an EMBL/GenBank/DDBJ whole genome shotgun (WGS) entry which is preliminary data.</text>
</comment>
<dbReference type="STRING" id="2512241.A0A553IE75"/>